<evidence type="ECO:0000313" key="3">
    <source>
        <dbReference type="Proteomes" id="UP000570595"/>
    </source>
</evidence>
<evidence type="ECO:0008006" key="5">
    <source>
        <dbReference type="Google" id="ProtNLM"/>
    </source>
</evidence>
<dbReference type="OrthoDB" id="408631at2759"/>
<dbReference type="AlphaFoldDB" id="A0A7J6KPH3"/>
<dbReference type="Proteomes" id="UP000570595">
    <property type="component" value="Unassembled WGS sequence"/>
</dbReference>
<evidence type="ECO:0000313" key="4">
    <source>
        <dbReference type="Proteomes" id="UP000572268"/>
    </source>
</evidence>
<dbReference type="InterPro" id="IPR029058">
    <property type="entry name" value="AB_hydrolase_fold"/>
</dbReference>
<comment type="caution">
    <text evidence="1">The sequence shown here is derived from an EMBL/GenBank/DDBJ whole genome shotgun (WGS) entry which is preliminary data.</text>
</comment>
<dbReference type="EMBL" id="JABAHT010001495">
    <property type="protein sequence ID" value="KAF4648987.1"/>
    <property type="molecule type" value="Genomic_DNA"/>
</dbReference>
<accession>A0A7J6KPH3</accession>
<gene>
    <name evidence="2" type="ORF">FOL46_001687</name>
    <name evidence="1" type="ORF">FOZ61_001881</name>
</gene>
<evidence type="ECO:0000313" key="1">
    <source>
        <dbReference type="EMBL" id="KAF4648987.1"/>
    </source>
</evidence>
<dbReference type="EMBL" id="JABANN010001492">
    <property type="protein sequence ID" value="KAF4649554.1"/>
    <property type="molecule type" value="Genomic_DNA"/>
</dbReference>
<name>A0A7J6KPH3_PEROL</name>
<sequence length="160" mass="17721">MLSNVMVWNAGMALMHGEWYRSPAEDNADGTVEWRVIHSKELFGSKKGADLASVTLGDFGPTTFGGCPILLQAGEVEGFMEDILPFAERAAAVTSCRLEVYEEMIHVFPMFSSVLGEGRLANTRWTEFCIEVFDGRCDNHSPGYYFISLTGGAKRLPWSL</sequence>
<proteinExistence type="predicted"/>
<reference evidence="3 4" key="1">
    <citation type="submission" date="2020-04" db="EMBL/GenBank/DDBJ databases">
        <title>Perkinsus olseni comparative genomics.</title>
        <authorList>
            <person name="Bogema D.R."/>
        </authorList>
    </citation>
    <scope>NUCLEOTIDE SEQUENCE [LARGE SCALE GENOMIC DNA]</scope>
    <source>
        <strain evidence="1">ATCC PRA-179</strain>
        <strain evidence="2">ATCC PRA-31</strain>
    </source>
</reference>
<dbReference type="Proteomes" id="UP000572268">
    <property type="component" value="Unassembled WGS sequence"/>
</dbReference>
<organism evidence="1 3">
    <name type="scientific">Perkinsus olseni</name>
    <name type="common">Perkinsus atlanticus</name>
    <dbReference type="NCBI Taxonomy" id="32597"/>
    <lineage>
        <taxon>Eukaryota</taxon>
        <taxon>Sar</taxon>
        <taxon>Alveolata</taxon>
        <taxon>Perkinsozoa</taxon>
        <taxon>Perkinsea</taxon>
        <taxon>Perkinsida</taxon>
        <taxon>Perkinsidae</taxon>
        <taxon>Perkinsus</taxon>
    </lineage>
</organism>
<evidence type="ECO:0000313" key="2">
    <source>
        <dbReference type="EMBL" id="KAF4649554.1"/>
    </source>
</evidence>
<dbReference type="Gene3D" id="3.40.50.1820">
    <property type="entry name" value="alpha/beta hydrolase"/>
    <property type="match status" value="1"/>
</dbReference>
<protein>
    <recommendedName>
        <fullName evidence="5">Alpha/beta hydrolase fold-3 domain-containing protein</fullName>
    </recommendedName>
</protein>